<dbReference type="Gene3D" id="3.40.532.10">
    <property type="entry name" value="Peptidase C12, ubiquitin carboxyl-terminal hydrolase"/>
    <property type="match status" value="1"/>
</dbReference>
<dbReference type="EC" id="3.4.19.12" evidence="7"/>
<dbReference type="InterPro" id="IPR038765">
    <property type="entry name" value="Papain-like_cys_pep_sf"/>
</dbReference>
<dbReference type="EMBL" id="JAPVEA010000005">
    <property type="protein sequence ID" value="KAJ5454276.1"/>
    <property type="molecule type" value="Genomic_DNA"/>
</dbReference>
<dbReference type="InterPro" id="IPR001578">
    <property type="entry name" value="Peptidase_C12_UCH"/>
</dbReference>
<evidence type="ECO:0000256" key="3">
    <source>
        <dbReference type="ARBA" id="ARBA00022786"/>
    </source>
</evidence>
<dbReference type="RefSeq" id="XP_056767232.1">
    <property type="nucleotide sequence ID" value="XM_056908614.1"/>
</dbReference>
<sequence>MGPRNKRRRLTDPLDEQNASDIYKPASELEKNNWNGFCEIESEPALFNVMLREFGVRGVKVQEVVSLDEEMMAFLDKPIYGLIFLFRWREDDADKQETTCPDGIWFANQTASNACASVALLNIVNNIPGIDLGENLRHFKEFTMPFTPALRGDAINNFEFVKRVHNSFARKMDILNSDLQLQLESKTRKKSSQNQDEVEDDSSFHFIAFMPVMGQVWKFDGLERQPQSIGECSEDDWLDLVRPNLLDRMAAYEEDQIEFSILGLVQDPLPGLVRELAVNVRSLEMVHQRLLSDGDAAAAATTTITDFEGTVIGPEPSLALTRGAIDAAEIPAATLKEYQSCPPSQLHQHRQTLSQAQGELRSRVREEQQSQRADDDYATWRRYDYGPAVRTWLKFLARKQVLAELMQ</sequence>
<comment type="caution">
    <text evidence="9">The sequence shown here is derived from an EMBL/GenBank/DDBJ whole genome shotgun (WGS) entry which is preliminary data.</text>
</comment>
<dbReference type="AlphaFoldDB" id="A0AAD6C7L7"/>
<dbReference type="Pfam" id="PF01088">
    <property type="entry name" value="Peptidase_C12"/>
    <property type="match status" value="1"/>
</dbReference>
<gene>
    <name evidence="9" type="ORF">N7458_005232</name>
</gene>
<keyword evidence="5 6" id="KW-0788">Thiol protease</keyword>
<proteinExistence type="inferred from homology"/>
<dbReference type="FunFam" id="3.40.532.10:FF:000010">
    <property type="entry name" value="Ubiquitin carboxyl-terminal hydrolase"/>
    <property type="match status" value="1"/>
</dbReference>
<keyword evidence="2 6" id="KW-0645">Protease</keyword>
<evidence type="ECO:0000256" key="1">
    <source>
        <dbReference type="ARBA" id="ARBA00000707"/>
    </source>
</evidence>
<keyword evidence="4 6" id="KW-0378">Hydrolase</keyword>
<feature type="active site" description="Proton donor" evidence="6">
    <location>
        <position position="205"/>
    </location>
</feature>
<keyword evidence="3 6" id="KW-0833">Ubl conjugation pathway</keyword>
<evidence type="ECO:0000256" key="4">
    <source>
        <dbReference type="ARBA" id="ARBA00022801"/>
    </source>
</evidence>
<organism evidence="9 10">
    <name type="scientific">Penicillium daleae</name>
    <dbReference type="NCBI Taxonomy" id="63821"/>
    <lineage>
        <taxon>Eukaryota</taxon>
        <taxon>Fungi</taxon>
        <taxon>Dikarya</taxon>
        <taxon>Ascomycota</taxon>
        <taxon>Pezizomycotina</taxon>
        <taxon>Eurotiomycetes</taxon>
        <taxon>Eurotiomycetidae</taxon>
        <taxon>Eurotiales</taxon>
        <taxon>Aspergillaceae</taxon>
        <taxon>Penicillium</taxon>
    </lineage>
</organism>
<feature type="domain" description="UCH catalytic" evidence="8">
    <location>
        <begin position="36"/>
        <end position="266"/>
    </location>
</feature>
<dbReference type="SUPFAM" id="SSF54001">
    <property type="entry name" value="Cysteine proteinases"/>
    <property type="match status" value="1"/>
</dbReference>
<dbReference type="PROSITE" id="PS52048">
    <property type="entry name" value="UCH_DOMAIN"/>
    <property type="match status" value="1"/>
</dbReference>
<reference evidence="9" key="2">
    <citation type="journal article" date="2023" name="IMA Fungus">
        <title>Comparative genomic study of the Penicillium genus elucidates a diverse pangenome and 15 lateral gene transfer events.</title>
        <authorList>
            <person name="Petersen C."/>
            <person name="Sorensen T."/>
            <person name="Nielsen M.R."/>
            <person name="Sondergaard T.E."/>
            <person name="Sorensen J.L."/>
            <person name="Fitzpatrick D.A."/>
            <person name="Frisvad J.C."/>
            <person name="Nielsen K.L."/>
        </authorList>
    </citation>
    <scope>NUCLEOTIDE SEQUENCE</scope>
    <source>
        <strain evidence="9">IBT 16125</strain>
    </source>
</reference>
<dbReference type="GO" id="GO:0005737">
    <property type="term" value="C:cytoplasm"/>
    <property type="evidence" value="ECO:0007669"/>
    <property type="project" value="TreeGrafter"/>
</dbReference>
<dbReference type="GO" id="GO:0004843">
    <property type="term" value="F:cysteine-type deubiquitinase activity"/>
    <property type="evidence" value="ECO:0007669"/>
    <property type="project" value="UniProtKB-UniRule"/>
</dbReference>
<evidence type="ECO:0000256" key="2">
    <source>
        <dbReference type="ARBA" id="ARBA00022670"/>
    </source>
</evidence>
<evidence type="ECO:0000256" key="6">
    <source>
        <dbReference type="PROSITE-ProRule" id="PRU01393"/>
    </source>
</evidence>
<reference evidence="9" key="1">
    <citation type="submission" date="2022-12" db="EMBL/GenBank/DDBJ databases">
        <authorList>
            <person name="Petersen C."/>
        </authorList>
    </citation>
    <scope>NUCLEOTIDE SEQUENCE</scope>
    <source>
        <strain evidence="9">IBT 16125</strain>
    </source>
</reference>
<dbReference type="PRINTS" id="PR00707">
    <property type="entry name" value="UBCTHYDRLASE"/>
</dbReference>
<dbReference type="GO" id="GO:0016579">
    <property type="term" value="P:protein deubiquitination"/>
    <property type="evidence" value="ECO:0007669"/>
    <property type="project" value="TreeGrafter"/>
</dbReference>
<evidence type="ECO:0000313" key="10">
    <source>
        <dbReference type="Proteomes" id="UP001213681"/>
    </source>
</evidence>
<accession>A0AAD6C7L7</accession>
<feature type="active site" description="Nucleophile" evidence="6">
    <location>
        <position position="115"/>
    </location>
</feature>
<comment type="catalytic activity">
    <reaction evidence="1 6 7">
        <text>Thiol-dependent hydrolysis of ester, thioester, amide, peptide and isopeptide bonds formed by the C-terminal Gly of ubiquitin (a 76-residue protein attached to proteins as an intracellular targeting signal).</text>
        <dbReference type="EC" id="3.4.19.12"/>
    </reaction>
</comment>
<dbReference type="PANTHER" id="PTHR10589">
    <property type="entry name" value="UBIQUITIN CARBOXYL-TERMINAL HYDROLASE"/>
    <property type="match status" value="1"/>
</dbReference>
<dbReference type="InterPro" id="IPR036959">
    <property type="entry name" value="Peptidase_C12_UCH_sf"/>
</dbReference>
<evidence type="ECO:0000313" key="9">
    <source>
        <dbReference type="EMBL" id="KAJ5454276.1"/>
    </source>
</evidence>
<protein>
    <recommendedName>
        <fullName evidence="7">Ubiquitin carboxyl-terminal hydrolase</fullName>
        <ecNumber evidence="7">3.4.19.12</ecNumber>
    </recommendedName>
</protein>
<dbReference type="Proteomes" id="UP001213681">
    <property type="component" value="Unassembled WGS sequence"/>
</dbReference>
<evidence type="ECO:0000256" key="5">
    <source>
        <dbReference type="ARBA" id="ARBA00022807"/>
    </source>
</evidence>
<evidence type="ECO:0000256" key="7">
    <source>
        <dbReference type="RuleBase" id="RU361215"/>
    </source>
</evidence>
<dbReference type="GO" id="GO:0006511">
    <property type="term" value="P:ubiquitin-dependent protein catabolic process"/>
    <property type="evidence" value="ECO:0007669"/>
    <property type="project" value="UniProtKB-UniRule"/>
</dbReference>
<dbReference type="GeneID" id="81598857"/>
<evidence type="ECO:0000259" key="8">
    <source>
        <dbReference type="PROSITE" id="PS52048"/>
    </source>
</evidence>
<comment type="similarity">
    <text evidence="6 7">Belongs to the peptidase C12 family.</text>
</comment>
<dbReference type="CDD" id="cd09617">
    <property type="entry name" value="Peptidase_C12_UCH37_BAP1"/>
    <property type="match status" value="1"/>
</dbReference>
<dbReference type="PANTHER" id="PTHR10589:SF29">
    <property type="entry name" value="UBIQUITIN CARBOXYL-TERMINAL HYDROLASE"/>
    <property type="match status" value="1"/>
</dbReference>
<feature type="site" description="Important for enzyme activity" evidence="6">
    <location>
        <position position="220"/>
    </location>
</feature>
<dbReference type="PROSITE" id="PS52049">
    <property type="entry name" value="ULD"/>
    <property type="match status" value="1"/>
</dbReference>
<keyword evidence="10" id="KW-1185">Reference proteome</keyword>
<name>A0AAD6C7L7_9EURO</name>
<feature type="site" description="Transition state stabilizer" evidence="6">
    <location>
        <position position="109"/>
    </location>
</feature>